<keyword evidence="2" id="KW-1185">Reference proteome</keyword>
<dbReference type="InterPro" id="IPR026337">
    <property type="entry name" value="AKG_HExxH"/>
</dbReference>
<evidence type="ECO:0000313" key="1">
    <source>
        <dbReference type="EMBL" id="THH34534.1"/>
    </source>
</evidence>
<reference evidence="1 2" key="1">
    <citation type="submission" date="2019-04" db="EMBL/GenBank/DDBJ databases">
        <title>Lewinella litorea sp. nov., isolated from a marine sand.</title>
        <authorList>
            <person name="Yoon J.-H."/>
        </authorList>
    </citation>
    <scope>NUCLEOTIDE SEQUENCE [LARGE SCALE GENOMIC DNA]</scope>
    <source>
        <strain evidence="1 2">HSMS-39</strain>
    </source>
</reference>
<sequence length="284" mass="32864">MVHLEHADTATAIGFLKPKRLRHNRDTLVSICKERFQIQDLTYWQSIRLLQSPEILSEEEGEAPKEIWNLENGTFKKSLLAIMDQDHFQENWKFSNHEIGLYSESLKRALGLFQQLYPEIYEEFAETIHALLFAKRDSYDGGSVSSRVGMIWLSPKEHWTDVNWADNLLHEFVHNCLFLEDMVNTIFPYSASRMAEDDALVVSAIRRTKRGYDKSYHAAFVAYALVEFYEKLGRFDKAKSLLIPLFPSLNDMRQNLTFISDNGQKHLDDLIGSVLGKSRQLGLT</sequence>
<dbReference type="AlphaFoldDB" id="A0A4S4N5Z3"/>
<evidence type="ECO:0008006" key="3">
    <source>
        <dbReference type="Google" id="ProtNLM"/>
    </source>
</evidence>
<organism evidence="1 2">
    <name type="scientific">Neolewinella litorea</name>
    <dbReference type="NCBI Taxonomy" id="2562452"/>
    <lineage>
        <taxon>Bacteria</taxon>
        <taxon>Pseudomonadati</taxon>
        <taxon>Bacteroidota</taxon>
        <taxon>Saprospiria</taxon>
        <taxon>Saprospirales</taxon>
        <taxon>Lewinellaceae</taxon>
        <taxon>Neolewinella</taxon>
    </lineage>
</organism>
<evidence type="ECO:0000313" key="2">
    <source>
        <dbReference type="Proteomes" id="UP000308528"/>
    </source>
</evidence>
<comment type="caution">
    <text evidence="1">The sequence shown here is derived from an EMBL/GenBank/DDBJ whole genome shotgun (WGS) entry which is preliminary data.</text>
</comment>
<proteinExistence type="predicted"/>
<dbReference type="NCBIfam" id="TIGR04267">
    <property type="entry name" value="mod_HExxH"/>
    <property type="match status" value="1"/>
</dbReference>
<protein>
    <recommendedName>
        <fullName evidence="3">HEXXH motif domain-containing protein</fullName>
    </recommendedName>
</protein>
<name>A0A4S4N5Z3_9BACT</name>
<accession>A0A4S4N5Z3</accession>
<gene>
    <name evidence="1" type="ORF">E4021_17700</name>
</gene>
<dbReference type="OrthoDB" id="2868124at2"/>
<dbReference type="EMBL" id="SRSF01000019">
    <property type="protein sequence ID" value="THH34534.1"/>
    <property type="molecule type" value="Genomic_DNA"/>
</dbReference>
<dbReference type="RefSeq" id="WP_136460806.1">
    <property type="nucleotide sequence ID" value="NZ_SRSF01000019.1"/>
</dbReference>
<dbReference type="Proteomes" id="UP000308528">
    <property type="component" value="Unassembled WGS sequence"/>
</dbReference>